<feature type="transmembrane region" description="Helical" evidence="8">
    <location>
        <begin position="74"/>
        <end position="90"/>
    </location>
</feature>
<feature type="transmembrane region" description="Helical" evidence="8">
    <location>
        <begin position="190"/>
        <end position="210"/>
    </location>
</feature>
<feature type="compositionally biased region" description="Basic and acidic residues" evidence="7">
    <location>
        <begin position="221"/>
        <end position="231"/>
    </location>
</feature>
<keyword evidence="11" id="KW-1185">Reference proteome</keyword>
<name>A0A261EX91_9BIFI</name>
<evidence type="ECO:0000256" key="2">
    <source>
        <dbReference type="ARBA" id="ARBA00008193"/>
    </source>
</evidence>
<dbReference type="PANTHER" id="PTHR30506:SF3">
    <property type="entry name" value="UPF0126 INNER MEMBRANE PROTEIN YADS-RELATED"/>
    <property type="match status" value="1"/>
</dbReference>
<accession>A0A261EX91</accession>
<keyword evidence="3" id="KW-1003">Cell membrane</keyword>
<evidence type="ECO:0000256" key="4">
    <source>
        <dbReference type="ARBA" id="ARBA00022692"/>
    </source>
</evidence>
<keyword evidence="6 8" id="KW-0472">Membrane</keyword>
<feature type="compositionally biased region" description="Basic and acidic residues" evidence="7">
    <location>
        <begin position="285"/>
        <end position="303"/>
    </location>
</feature>
<feature type="transmembrane region" description="Helical" evidence="8">
    <location>
        <begin position="40"/>
        <end position="62"/>
    </location>
</feature>
<dbReference type="PANTHER" id="PTHR30506">
    <property type="entry name" value="INNER MEMBRANE PROTEIN"/>
    <property type="match status" value="1"/>
</dbReference>
<dbReference type="AlphaFoldDB" id="A0A261EX91"/>
<evidence type="ECO:0000256" key="6">
    <source>
        <dbReference type="ARBA" id="ARBA00023136"/>
    </source>
</evidence>
<gene>
    <name evidence="10" type="ORF">PSRA_1125</name>
</gene>
<comment type="caution">
    <text evidence="10">The sequence shown here is derived from an EMBL/GenBank/DDBJ whole genome shotgun (WGS) entry which is preliminary data.</text>
</comment>
<feature type="domain" description="Glycine transporter" evidence="9">
    <location>
        <begin position="17"/>
        <end position="90"/>
    </location>
</feature>
<dbReference type="InterPro" id="IPR005115">
    <property type="entry name" value="Gly_transporter"/>
</dbReference>
<feature type="transmembrane region" description="Helical" evidence="8">
    <location>
        <begin position="120"/>
        <end position="140"/>
    </location>
</feature>
<evidence type="ECO:0000256" key="7">
    <source>
        <dbReference type="SAM" id="MobiDB-lite"/>
    </source>
</evidence>
<evidence type="ECO:0000256" key="3">
    <source>
        <dbReference type="ARBA" id="ARBA00022475"/>
    </source>
</evidence>
<feature type="region of interest" description="Disordered" evidence="7">
    <location>
        <begin position="221"/>
        <end position="303"/>
    </location>
</feature>
<comment type="similarity">
    <text evidence="2">Belongs to the UPF0126 family.</text>
</comment>
<evidence type="ECO:0000259" key="9">
    <source>
        <dbReference type="Pfam" id="PF03458"/>
    </source>
</evidence>
<sequence>MEATQVTLESNAFFYGIEYLAVFCCGLLGGLAAVRKHYDLFAILLTAWVTSLGGGLVRDVILGARPPVGISDKGMVITALAAGLIVAVMHPEVDRMHWSMIVLDALALGLFAVNGTQKALMYGTSGMAAVFLGMFTALAGGLIRDVLLNEVPTVVRDRHWYAFPSFVGSVLTVVSSRARANGLVSPRGEIVVDVAIIILVVVMRVLSVRFDITLPGAMPRREALHMPERPRTGRGAHASSRSQQGEPVHGESVQGVAAQGERAHGESAQGEQLQGEPLQASQPAREAEPAREGSSPHDVGERT</sequence>
<evidence type="ECO:0000256" key="8">
    <source>
        <dbReference type="SAM" id="Phobius"/>
    </source>
</evidence>
<organism evidence="10 11">
    <name type="scientific">Pseudoscardovia radai</name>
    <dbReference type="NCBI Taxonomy" id="987066"/>
    <lineage>
        <taxon>Bacteria</taxon>
        <taxon>Bacillati</taxon>
        <taxon>Actinomycetota</taxon>
        <taxon>Actinomycetes</taxon>
        <taxon>Bifidobacteriales</taxon>
        <taxon>Bifidobacteriaceae</taxon>
        <taxon>Pseudoscardovia</taxon>
    </lineage>
</organism>
<evidence type="ECO:0000313" key="11">
    <source>
        <dbReference type="Proteomes" id="UP000216725"/>
    </source>
</evidence>
<feature type="transmembrane region" description="Helical" evidence="8">
    <location>
        <begin position="96"/>
        <end position="113"/>
    </location>
</feature>
<proteinExistence type="inferred from homology"/>
<evidence type="ECO:0000256" key="5">
    <source>
        <dbReference type="ARBA" id="ARBA00022989"/>
    </source>
</evidence>
<comment type="subcellular location">
    <subcellularLocation>
        <location evidence="1">Cell membrane</location>
        <topology evidence="1">Multi-pass membrane protein</topology>
    </subcellularLocation>
</comment>
<dbReference type="Proteomes" id="UP000216725">
    <property type="component" value="Unassembled WGS sequence"/>
</dbReference>
<dbReference type="EMBL" id="MWWR01000008">
    <property type="protein sequence ID" value="OZG51490.1"/>
    <property type="molecule type" value="Genomic_DNA"/>
</dbReference>
<dbReference type="GO" id="GO:0005886">
    <property type="term" value="C:plasma membrane"/>
    <property type="evidence" value="ECO:0007669"/>
    <property type="project" value="UniProtKB-SubCell"/>
</dbReference>
<reference evidence="10 11" key="1">
    <citation type="journal article" date="2017" name="BMC Genomics">
        <title>Comparative genomic and phylogenomic analyses of the Bifidobacteriaceae family.</title>
        <authorList>
            <person name="Lugli G.A."/>
            <person name="Milani C."/>
            <person name="Turroni F."/>
            <person name="Duranti S."/>
            <person name="Mancabelli L."/>
            <person name="Mangifesta M."/>
            <person name="Ferrario C."/>
            <person name="Modesto M."/>
            <person name="Mattarelli P."/>
            <person name="Jiri K."/>
            <person name="van Sinderen D."/>
            <person name="Ventura M."/>
        </authorList>
    </citation>
    <scope>NUCLEOTIDE SEQUENCE [LARGE SCALE GENOMIC DNA]</scope>
    <source>
        <strain evidence="10 11">DSM 24742</strain>
    </source>
</reference>
<keyword evidence="4 8" id="KW-0812">Transmembrane</keyword>
<feature type="domain" description="Glycine transporter" evidence="9">
    <location>
        <begin position="102"/>
        <end position="175"/>
    </location>
</feature>
<protein>
    <recommendedName>
        <fullName evidence="9">Glycine transporter domain-containing protein</fullName>
    </recommendedName>
</protein>
<evidence type="ECO:0000256" key="1">
    <source>
        <dbReference type="ARBA" id="ARBA00004651"/>
    </source>
</evidence>
<evidence type="ECO:0000313" key="10">
    <source>
        <dbReference type="EMBL" id="OZG51490.1"/>
    </source>
</evidence>
<dbReference type="Pfam" id="PF03458">
    <property type="entry name" value="Gly_transporter"/>
    <property type="match status" value="2"/>
</dbReference>
<dbReference type="OrthoDB" id="9791874at2"/>
<keyword evidence="5 8" id="KW-1133">Transmembrane helix</keyword>
<feature type="transmembrane region" description="Helical" evidence="8">
    <location>
        <begin position="12"/>
        <end position="34"/>
    </location>
</feature>